<evidence type="ECO:0000259" key="8">
    <source>
        <dbReference type="Pfam" id="PF13742"/>
    </source>
</evidence>
<dbReference type="GO" id="GO:0008855">
    <property type="term" value="F:exodeoxyribonuclease VII activity"/>
    <property type="evidence" value="ECO:0007669"/>
    <property type="project" value="UniProtKB-UniRule"/>
</dbReference>
<evidence type="ECO:0000259" key="7">
    <source>
        <dbReference type="Pfam" id="PF02601"/>
    </source>
</evidence>
<evidence type="ECO:0000256" key="3">
    <source>
        <dbReference type="ARBA" id="ARBA00022801"/>
    </source>
</evidence>
<sequence length="464" mass="51844">MSDIPNQPFRKTALSAETGMELAPKSNEPSVLSVEGLNVYIKQLLEGQVGMVWVRGELSNFKAHTSGHFYFSLKDSKSQITAVMFRGHNARLKFKPTDGMEVIIRGRITVYEPRGNYQLMCEMMEPVGAGALQKAFEQLKMKLKGEGLFDSARKKPIPTLPRHIAIVTSPTGAAIRDILNVLSRRAKSVEVTVVPTIVQGEAAAPQIREAFKKAMKLPGVDVIIIGRGGGSIEDMWCFNDEALARLIASSPIPVISAVGHEIDFTIADFVADLRAPTPSAAAELVAKSSAELASKVKAAERMLYVSFEKRMKLLMERVRNLSKLLVDPQRRLQDLELRNDDLLNRLEFAIHRRLTEKRHRVELFTHKLGSPQDLIDEKRKEIEFLETQISKGMVFSMERRLARLSRFMGVLDSLSPLKVVERGYSIVKKNEEVIKSSHQVSQGDMLDIRLAQGSLTAKVESVKE</sequence>
<evidence type="ECO:0000256" key="2">
    <source>
        <dbReference type="ARBA" id="ARBA00022722"/>
    </source>
</evidence>
<dbReference type="InterPro" id="IPR003753">
    <property type="entry name" value="Exonuc_VII_L"/>
</dbReference>
<dbReference type="GO" id="GO:0006308">
    <property type="term" value="P:DNA catabolic process"/>
    <property type="evidence" value="ECO:0007669"/>
    <property type="project" value="UniProtKB-UniRule"/>
</dbReference>
<dbReference type="GO" id="GO:0003676">
    <property type="term" value="F:nucleic acid binding"/>
    <property type="evidence" value="ECO:0007669"/>
    <property type="project" value="InterPro"/>
</dbReference>
<feature type="domain" description="OB-fold nucleic acid binding" evidence="8">
    <location>
        <begin position="32"/>
        <end position="125"/>
    </location>
</feature>
<protein>
    <recommendedName>
        <fullName evidence="5">Exodeoxyribonuclease 7 large subunit</fullName>
        <ecNumber evidence="5">3.1.11.6</ecNumber>
    </recommendedName>
    <alternativeName>
        <fullName evidence="5">Exodeoxyribonuclease VII large subunit</fullName>
        <shortName evidence="5">Exonuclease VII large subunit</shortName>
    </alternativeName>
</protein>
<gene>
    <name evidence="5" type="primary">xseA</name>
    <name evidence="9" type="ORF">AZI86_07570</name>
</gene>
<dbReference type="InterPro" id="IPR020579">
    <property type="entry name" value="Exonuc_VII_lsu_C"/>
</dbReference>
<comment type="caution">
    <text evidence="9">The sequence shown here is derived from an EMBL/GenBank/DDBJ whole genome shotgun (WGS) entry which is preliminary data.</text>
</comment>
<reference evidence="9 10" key="1">
    <citation type="submission" date="2016-03" db="EMBL/GenBank/DDBJ databases">
        <authorList>
            <person name="Ploux O."/>
        </authorList>
    </citation>
    <scope>NUCLEOTIDE SEQUENCE [LARGE SCALE GENOMIC DNA]</scope>
    <source>
        <strain evidence="9 10">R0</strain>
    </source>
</reference>
<feature type="domain" description="Exonuclease VII large subunit C-terminal" evidence="7">
    <location>
        <begin position="148"/>
        <end position="457"/>
    </location>
</feature>
<proteinExistence type="inferred from homology"/>
<evidence type="ECO:0000256" key="4">
    <source>
        <dbReference type="ARBA" id="ARBA00022839"/>
    </source>
</evidence>
<organism evidence="9 10">
    <name type="scientific">Bdellovibrio bacteriovorus</name>
    <dbReference type="NCBI Taxonomy" id="959"/>
    <lineage>
        <taxon>Bacteria</taxon>
        <taxon>Pseudomonadati</taxon>
        <taxon>Bdellovibrionota</taxon>
        <taxon>Bdellovibrionia</taxon>
        <taxon>Bdellovibrionales</taxon>
        <taxon>Pseudobdellovibrionaceae</taxon>
        <taxon>Bdellovibrio</taxon>
    </lineage>
</organism>
<dbReference type="PANTHER" id="PTHR30008:SF0">
    <property type="entry name" value="EXODEOXYRIBONUCLEASE 7 LARGE SUBUNIT"/>
    <property type="match status" value="1"/>
</dbReference>
<dbReference type="CDD" id="cd04489">
    <property type="entry name" value="ExoVII_LU_OBF"/>
    <property type="match status" value="1"/>
</dbReference>
<dbReference type="Pfam" id="PF02601">
    <property type="entry name" value="Exonuc_VII_L"/>
    <property type="match status" value="1"/>
</dbReference>
<evidence type="ECO:0000313" key="10">
    <source>
        <dbReference type="Proteomes" id="UP000075320"/>
    </source>
</evidence>
<comment type="catalytic activity">
    <reaction evidence="5 6">
        <text>Exonucleolytic cleavage in either 5'- to 3'- or 3'- to 5'-direction to yield nucleoside 5'-phosphates.</text>
        <dbReference type="EC" id="3.1.11.6"/>
    </reaction>
</comment>
<evidence type="ECO:0000256" key="5">
    <source>
        <dbReference type="HAMAP-Rule" id="MF_00378"/>
    </source>
</evidence>
<keyword evidence="10" id="KW-1185">Reference proteome</keyword>
<name>A0A150WQX3_BDEBC</name>
<accession>A0A150WQX3</accession>
<evidence type="ECO:0000256" key="1">
    <source>
        <dbReference type="ARBA" id="ARBA00022490"/>
    </source>
</evidence>
<dbReference type="Pfam" id="PF13742">
    <property type="entry name" value="tRNA_anti_2"/>
    <property type="match status" value="1"/>
</dbReference>
<dbReference type="OrthoDB" id="5288235at2"/>
<keyword evidence="4 5" id="KW-0269">Exonuclease</keyword>
<dbReference type="Proteomes" id="UP000075320">
    <property type="component" value="Unassembled WGS sequence"/>
</dbReference>
<dbReference type="AlphaFoldDB" id="A0A150WQX3"/>
<dbReference type="EC" id="3.1.11.6" evidence="5"/>
<keyword evidence="2 5" id="KW-0540">Nuclease</keyword>
<dbReference type="InterPro" id="IPR025824">
    <property type="entry name" value="OB-fold_nuc-bd_dom"/>
</dbReference>
<evidence type="ECO:0000256" key="6">
    <source>
        <dbReference type="RuleBase" id="RU004355"/>
    </source>
</evidence>
<comment type="function">
    <text evidence="5">Bidirectionally degrades single-stranded DNA into large acid-insoluble oligonucleotides, which are then degraded further into small acid-soluble oligonucleotides.</text>
</comment>
<dbReference type="RefSeq" id="WP_061834459.1">
    <property type="nucleotide sequence ID" value="NZ_LUKE01000001.1"/>
</dbReference>
<keyword evidence="3 5" id="KW-0378">Hydrolase</keyword>
<dbReference type="EMBL" id="LUKE01000001">
    <property type="protein sequence ID" value="KYG66881.1"/>
    <property type="molecule type" value="Genomic_DNA"/>
</dbReference>
<dbReference type="HAMAP" id="MF_00378">
    <property type="entry name" value="Exonuc_7_L"/>
    <property type="match status" value="1"/>
</dbReference>
<comment type="similarity">
    <text evidence="5 6">Belongs to the XseA family.</text>
</comment>
<keyword evidence="1 5" id="KW-0963">Cytoplasm</keyword>
<dbReference type="NCBIfam" id="TIGR00237">
    <property type="entry name" value="xseA"/>
    <property type="match status" value="1"/>
</dbReference>
<comment type="subcellular location">
    <subcellularLocation>
        <location evidence="5 6">Cytoplasm</location>
    </subcellularLocation>
</comment>
<evidence type="ECO:0000313" key="9">
    <source>
        <dbReference type="EMBL" id="KYG66881.1"/>
    </source>
</evidence>
<dbReference type="PANTHER" id="PTHR30008">
    <property type="entry name" value="EXODEOXYRIBONUCLEASE 7 LARGE SUBUNIT"/>
    <property type="match status" value="1"/>
</dbReference>
<comment type="subunit">
    <text evidence="5">Heterooligomer composed of large and small subunits.</text>
</comment>
<dbReference type="GO" id="GO:0005737">
    <property type="term" value="C:cytoplasm"/>
    <property type="evidence" value="ECO:0007669"/>
    <property type="project" value="UniProtKB-SubCell"/>
</dbReference>
<dbReference type="GO" id="GO:0009318">
    <property type="term" value="C:exodeoxyribonuclease VII complex"/>
    <property type="evidence" value="ECO:0007669"/>
    <property type="project" value="UniProtKB-UniRule"/>
</dbReference>